<keyword evidence="1" id="KW-0472">Membrane</keyword>
<keyword evidence="1" id="KW-1133">Transmembrane helix</keyword>
<dbReference type="Proteomes" id="UP000010433">
    <property type="component" value="Unassembled WGS sequence"/>
</dbReference>
<dbReference type="HOGENOM" id="CLU_2992947_0_0_10"/>
<feature type="transmembrane region" description="Helical" evidence="1">
    <location>
        <begin position="12"/>
        <end position="30"/>
    </location>
</feature>
<sequence length="57" mass="6825">MILNSNNHTPSFFYLLFLNISFTFLLSQPYKYPIKKRIKVLRVTKNKLPLHTQIGMR</sequence>
<gene>
    <name evidence="2" type="ORF">HMPREF9151_00375</name>
</gene>
<dbReference type="PATRIC" id="fig|1127699.3.peg.340"/>
<protein>
    <submittedName>
        <fullName evidence="2">Uncharacterized protein</fullName>
    </submittedName>
</protein>
<keyword evidence="3" id="KW-1185">Reference proteome</keyword>
<name>L1NJT5_9BACT</name>
<evidence type="ECO:0000256" key="1">
    <source>
        <dbReference type="SAM" id="Phobius"/>
    </source>
</evidence>
<accession>L1NJT5</accession>
<evidence type="ECO:0000313" key="3">
    <source>
        <dbReference type="Proteomes" id="UP000010433"/>
    </source>
</evidence>
<reference evidence="2 3" key="1">
    <citation type="submission" date="2012-05" db="EMBL/GenBank/DDBJ databases">
        <authorList>
            <person name="Weinstock G."/>
            <person name="Sodergren E."/>
            <person name="Lobos E.A."/>
            <person name="Fulton L."/>
            <person name="Fulton R."/>
            <person name="Courtney L."/>
            <person name="Fronick C."/>
            <person name="O'Laughlin M."/>
            <person name="Godfrey J."/>
            <person name="Wilson R.M."/>
            <person name="Miner T."/>
            <person name="Farmer C."/>
            <person name="Delehaunty K."/>
            <person name="Cordes M."/>
            <person name="Minx P."/>
            <person name="Tomlinson C."/>
            <person name="Chen J."/>
            <person name="Wollam A."/>
            <person name="Pepin K.H."/>
            <person name="Bhonagiri V."/>
            <person name="Zhang X."/>
            <person name="Suruliraj S."/>
            <person name="Warren W."/>
            <person name="Mitreva M."/>
            <person name="Mardis E.R."/>
            <person name="Wilson R.K."/>
        </authorList>
    </citation>
    <scope>NUCLEOTIDE SEQUENCE [LARGE SCALE GENOMIC DNA]</scope>
    <source>
        <strain evidence="2 3">F0055</strain>
    </source>
</reference>
<comment type="caution">
    <text evidence="2">The sequence shown here is derived from an EMBL/GenBank/DDBJ whole genome shotgun (WGS) entry which is preliminary data.</text>
</comment>
<keyword evidence="1" id="KW-0812">Transmembrane</keyword>
<dbReference type="AlphaFoldDB" id="L1NJT5"/>
<proteinExistence type="predicted"/>
<organism evidence="2 3">
    <name type="scientific">Hoylesella saccharolytica F0055</name>
    <dbReference type="NCBI Taxonomy" id="1127699"/>
    <lineage>
        <taxon>Bacteria</taxon>
        <taxon>Pseudomonadati</taxon>
        <taxon>Bacteroidota</taxon>
        <taxon>Bacteroidia</taxon>
        <taxon>Bacteroidales</taxon>
        <taxon>Prevotellaceae</taxon>
        <taxon>Hoylesella</taxon>
    </lineage>
</organism>
<evidence type="ECO:0000313" key="2">
    <source>
        <dbReference type="EMBL" id="EKY03442.1"/>
    </source>
</evidence>
<dbReference type="EMBL" id="AMEP01000036">
    <property type="protein sequence ID" value="EKY03442.1"/>
    <property type="molecule type" value="Genomic_DNA"/>
</dbReference>